<dbReference type="EMBL" id="CWGJ01000011">
    <property type="protein sequence ID" value="CRX38333.1"/>
    <property type="molecule type" value="Genomic_DNA"/>
</dbReference>
<evidence type="ECO:0000259" key="7">
    <source>
        <dbReference type="Pfam" id="PF01435"/>
    </source>
</evidence>
<evidence type="ECO:0000313" key="8">
    <source>
        <dbReference type="EMBL" id="CRX38333.1"/>
    </source>
</evidence>
<evidence type="ECO:0000256" key="4">
    <source>
        <dbReference type="ARBA" id="ARBA00022833"/>
    </source>
</evidence>
<sequence length="304" mass="32990">MTIGAVAMAQCILNVEGARSVFDPAWVQRNHGNLSEDLTFKAQQGLDRVNSILGQILNNEADRIGFSTVVGAGSKGDGLCETVGNRKNAVILFSPHSLEDISGNLSPTKNIYLTAWLDQVSKLPDDAACLKSKIASADEGQVSALMGLYRECAFCLDADEIYFILKHELSHIKQSDNEKRLALRLVAATCALIFLNLYSDSVSPAVFFALAALSLFFPQLCVKKSEYPQELRADACGIRADARAKKGAKSYFKKMAVYELAAERYYQLTGKAFNSGTFAAEKICHTAGIGHPAALERYSAVMSA</sequence>
<keyword evidence="4 6" id="KW-0862">Zinc</keyword>
<evidence type="ECO:0000256" key="5">
    <source>
        <dbReference type="ARBA" id="ARBA00023049"/>
    </source>
</evidence>
<dbReference type="RefSeq" id="WP_098038175.1">
    <property type="nucleotide sequence ID" value="NZ_CWGJ01000011.1"/>
</dbReference>
<comment type="similarity">
    <text evidence="6">Belongs to the peptidase M48 family.</text>
</comment>
<keyword evidence="1 6" id="KW-0645">Protease</keyword>
<organism evidence="8 9">
    <name type="scientific">Estrella lausannensis</name>
    <dbReference type="NCBI Taxonomy" id="483423"/>
    <lineage>
        <taxon>Bacteria</taxon>
        <taxon>Pseudomonadati</taxon>
        <taxon>Chlamydiota</taxon>
        <taxon>Chlamydiia</taxon>
        <taxon>Parachlamydiales</taxon>
        <taxon>Candidatus Criblamydiaceae</taxon>
        <taxon>Estrella</taxon>
    </lineage>
</organism>
<dbReference type="GO" id="GO:0004222">
    <property type="term" value="F:metalloendopeptidase activity"/>
    <property type="evidence" value="ECO:0007669"/>
    <property type="project" value="InterPro"/>
</dbReference>
<dbReference type="Pfam" id="PF01435">
    <property type="entry name" value="Peptidase_M48"/>
    <property type="match status" value="1"/>
</dbReference>
<evidence type="ECO:0000256" key="6">
    <source>
        <dbReference type="RuleBase" id="RU003983"/>
    </source>
</evidence>
<dbReference type="GO" id="GO:0046872">
    <property type="term" value="F:metal ion binding"/>
    <property type="evidence" value="ECO:0007669"/>
    <property type="project" value="UniProtKB-KW"/>
</dbReference>
<keyword evidence="5 6" id="KW-0482">Metalloprotease</keyword>
<feature type="domain" description="Peptidase M48" evidence="7">
    <location>
        <begin position="148"/>
        <end position="301"/>
    </location>
</feature>
<dbReference type="InterPro" id="IPR001915">
    <property type="entry name" value="Peptidase_M48"/>
</dbReference>
<accession>A0A0H5DQH8</accession>
<name>A0A0H5DQH8_9BACT</name>
<keyword evidence="2" id="KW-0479">Metal-binding</keyword>
<evidence type="ECO:0000256" key="1">
    <source>
        <dbReference type="ARBA" id="ARBA00022670"/>
    </source>
</evidence>
<dbReference type="AlphaFoldDB" id="A0A0H5DQH8"/>
<reference evidence="9" key="1">
    <citation type="submission" date="2015-06" db="EMBL/GenBank/DDBJ databases">
        <authorList>
            <person name="Bertelli C."/>
        </authorList>
    </citation>
    <scope>NUCLEOTIDE SEQUENCE [LARGE SCALE GENOMIC DNA]</scope>
    <source>
        <strain evidence="9">CRIB-30</strain>
    </source>
</reference>
<dbReference type="Proteomes" id="UP000220251">
    <property type="component" value="Unassembled WGS sequence"/>
</dbReference>
<comment type="cofactor">
    <cofactor evidence="6">
        <name>Zn(2+)</name>
        <dbReference type="ChEBI" id="CHEBI:29105"/>
    </cofactor>
    <text evidence="6">Binds 1 zinc ion per subunit.</text>
</comment>
<keyword evidence="3 6" id="KW-0378">Hydrolase</keyword>
<evidence type="ECO:0000256" key="3">
    <source>
        <dbReference type="ARBA" id="ARBA00022801"/>
    </source>
</evidence>
<dbReference type="GO" id="GO:0006508">
    <property type="term" value="P:proteolysis"/>
    <property type="evidence" value="ECO:0007669"/>
    <property type="project" value="UniProtKB-KW"/>
</dbReference>
<protein>
    <submittedName>
        <fullName evidence="8">Peptidase</fullName>
    </submittedName>
</protein>
<evidence type="ECO:0000313" key="9">
    <source>
        <dbReference type="Proteomes" id="UP000220251"/>
    </source>
</evidence>
<proteinExistence type="inferred from homology"/>
<gene>
    <name evidence="8" type="ORF">ELAC_0987</name>
</gene>
<evidence type="ECO:0000256" key="2">
    <source>
        <dbReference type="ARBA" id="ARBA00022723"/>
    </source>
</evidence>
<keyword evidence="9" id="KW-1185">Reference proteome</keyword>